<dbReference type="GO" id="GO:0000444">
    <property type="term" value="C:MIS12/MIND type complex"/>
    <property type="evidence" value="ECO:0007669"/>
    <property type="project" value="InterPro"/>
</dbReference>
<keyword evidence="3" id="KW-1185">Reference proteome</keyword>
<dbReference type="Proteomes" id="UP001295444">
    <property type="component" value="Chromosome 03"/>
</dbReference>
<feature type="compositionally biased region" description="Basic residues" evidence="1">
    <location>
        <begin position="102"/>
        <end position="119"/>
    </location>
</feature>
<name>A0AAD1RLC1_PELCU</name>
<dbReference type="GO" id="GO:0007059">
    <property type="term" value="P:chromosome segregation"/>
    <property type="evidence" value="ECO:0007669"/>
    <property type="project" value="InterPro"/>
</dbReference>
<dbReference type="EMBL" id="OW240914">
    <property type="protein sequence ID" value="CAH2273643.1"/>
    <property type="molecule type" value="Genomic_DNA"/>
</dbReference>
<protein>
    <submittedName>
        <fullName evidence="2">Kinetochore-associated DSN1 homolog</fullName>
    </submittedName>
</protein>
<dbReference type="InterPro" id="IPR013218">
    <property type="entry name" value="Dsn1/Mis13"/>
</dbReference>
<gene>
    <name evidence="2" type="ORF">PECUL_23A009495</name>
</gene>
<proteinExistence type="predicted"/>
<feature type="compositionally biased region" description="Low complexity" evidence="1">
    <location>
        <begin position="63"/>
        <end position="83"/>
    </location>
</feature>
<reference evidence="2" key="1">
    <citation type="submission" date="2022-03" db="EMBL/GenBank/DDBJ databases">
        <authorList>
            <person name="Alioto T."/>
            <person name="Alioto T."/>
            <person name="Gomez Garrido J."/>
        </authorList>
    </citation>
    <scope>NUCLEOTIDE SEQUENCE</scope>
</reference>
<organism evidence="2 3">
    <name type="scientific">Pelobates cultripes</name>
    <name type="common">Western spadefoot toad</name>
    <dbReference type="NCBI Taxonomy" id="61616"/>
    <lineage>
        <taxon>Eukaryota</taxon>
        <taxon>Metazoa</taxon>
        <taxon>Chordata</taxon>
        <taxon>Craniata</taxon>
        <taxon>Vertebrata</taxon>
        <taxon>Euteleostomi</taxon>
        <taxon>Amphibia</taxon>
        <taxon>Batrachia</taxon>
        <taxon>Anura</taxon>
        <taxon>Pelobatoidea</taxon>
        <taxon>Pelobatidae</taxon>
        <taxon>Pelobates</taxon>
    </lineage>
</organism>
<feature type="compositionally biased region" description="Basic and acidic residues" evidence="1">
    <location>
        <begin position="24"/>
        <end position="40"/>
    </location>
</feature>
<evidence type="ECO:0000313" key="3">
    <source>
        <dbReference type="Proteomes" id="UP001295444"/>
    </source>
</evidence>
<dbReference type="AlphaFoldDB" id="A0AAD1RLC1"/>
<accession>A0AAD1RLC1</accession>
<dbReference type="Pfam" id="PF08202">
    <property type="entry name" value="MIS13"/>
    <property type="match status" value="1"/>
</dbReference>
<evidence type="ECO:0000256" key="1">
    <source>
        <dbReference type="SAM" id="MobiDB-lite"/>
    </source>
</evidence>
<feature type="compositionally biased region" description="Polar residues" evidence="1">
    <location>
        <begin position="43"/>
        <end position="62"/>
    </location>
</feature>
<sequence>MRSNEVNIPFLKSRDASRATGSIYKRENPSAGRAKGERMEPNLNKSVNKTPTKSSSGQRCRQTPTKTATPSPSAKSRKSPSPAKKQKTSPNDFSLKEPHVSPNKRRSLRRSVRSSRRKTLPSIHEKATELCKTLSSELPESDRLSELLQSCFQKLKRFTERLSRDGTLKQCTEEPLSFESNPESEAVKEQIRGYITKFSEETECWDKLLEDYKQKADDFSRQFTENKLPESPSASILHLPTSQDSVLHSKPDYQGLLNQQGAVFGCMGIVLEDIQGSIQLLNSFLEDTSRQLQKMSSQLKSKSFKPVEDSPVRKFLKIPHK</sequence>
<feature type="region of interest" description="Disordered" evidence="1">
    <location>
        <begin position="1"/>
        <end position="123"/>
    </location>
</feature>
<dbReference type="GO" id="GO:0051301">
    <property type="term" value="P:cell division"/>
    <property type="evidence" value="ECO:0007669"/>
    <property type="project" value="InterPro"/>
</dbReference>
<evidence type="ECO:0000313" key="2">
    <source>
        <dbReference type="EMBL" id="CAH2273643.1"/>
    </source>
</evidence>
<dbReference type="PANTHER" id="PTHR14778">
    <property type="entry name" value="KINETOCHORE-ASSOCIATED PROTEIN DSN1 HOMOLOG"/>
    <property type="match status" value="1"/>
</dbReference>
<dbReference type="PANTHER" id="PTHR14778:SF2">
    <property type="entry name" value="KINETOCHORE-ASSOCIATED PROTEIN DSN1 HOMOLOG"/>
    <property type="match status" value="1"/>
</dbReference>